<dbReference type="EMBL" id="JBFXLS010000115">
    <property type="protein sequence ID" value="KAL2815202.1"/>
    <property type="molecule type" value="Genomic_DNA"/>
</dbReference>
<evidence type="ECO:0000313" key="2">
    <source>
        <dbReference type="Proteomes" id="UP001610335"/>
    </source>
</evidence>
<dbReference type="Proteomes" id="UP001610335">
    <property type="component" value="Unassembled WGS sequence"/>
</dbReference>
<comment type="caution">
    <text evidence="1">The sequence shown here is derived from an EMBL/GenBank/DDBJ whole genome shotgun (WGS) entry which is preliminary data.</text>
</comment>
<keyword evidence="2" id="KW-1185">Reference proteome</keyword>
<reference evidence="1 2" key="1">
    <citation type="submission" date="2024-07" db="EMBL/GenBank/DDBJ databases">
        <title>Section-level genome sequencing and comparative genomics of Aspergillus sections Usti and Cavernicolus.</title>
        <authorList>
            <consortium name="Lawrence Berkeley National Laboratory"/>
            <person name="Nybo J.L."/>
            <person name="Vesth T.C."/>
            <person name="Theobald S."/>
            <person name="Frisvad J.C."/>
            <person name="Larsen T.O."/>
            <person name="Kjaerboelling I."/>
            <person name="Rothschild-Mancinelli K."/>
            <person name="Lyhne E.K."/>
            <person name="Kogle M.E."/>
            <person name="Barry K."/>
            <person name="Clum A."/>
            <person name="Na H."/>
            <person name="Ledsgaard L."/>
            <person name="Lin J."/>
            <person name="Lipzen A."/>
            <person name="Kuo A."/>
            <person name="Riley R."/>
            <person name="Mondo S."/>
            <person name="LaButti K."/>
            <person name="Haridas S."/>
            <person name="Pangalinan J."/>
            <person name="Salamov A.A."/>
            <person name="Simmons B.A."/>
            <person name="Magnuson J.K."/>
            <person name="Chen J."/>
            <person name="Drula E."/>
            <person name="Henrissat B."/>
            <person name="Wiebenga A."/>
            <person name="Lubbers R.J."/>
            <person name="Gomes A.C."/>
            <person name="Makela M.R."/>
            <person name="Stajich J."/>
            <person name="Grigoriev I.V."/>
            <person name="Mortensen U.H."/>
            <person name="De vries R.P."/>
            <person name="Baker S.E."/>
            <person name="Andersen M.R."/>
        </authorList>
    </citation>
    <scope>NUCLEOTIDE SEQUENCE [LARGE SCALE GENOMIC DNA]</scope>
    <source>
        <strain evidence="1 2">CBS 600.67</strain>
    </source>
</reference>
<sequence length="149" mass="17715">MSYGVTIALSGSMDGRNWGGMGNLRSGFNHLFWRLKFAPKESKGNTKALLWDMRSMLDKDHLKITRSDVALLRQRRGQWLELYPQLRENNDMGELWFYPDRWFMDWVNYYDQSEALWFWLKGCKDEIHEEGKADVLVDWVLSRDEVSQS</sequence>
<protein>
    <submittedName>
        <fullName evidence="1">Uncharacterized protein</fullName>
    </submittedName>
</protein>
<proteinExistence type="predicted"/>
<name>A0ABR4HKC9_9EURO</name>
<accession>A0ABR4HKC9</accession>
<evidence type="ECO:0000313" key="1">
    <source>
        <dbReference type="EMBL" id="KAL2815202.1"/>
    </source>
</evidence>
<organism evidence="1 2">
    <name type="scientific">Aspergillus cavernicola</name>
    <dbReference type="NCBI Taxonomy" id="176166"/>
    <lineage>
        <taxon>Eukaryota</taxon>
        <taxon>Fungi</taxon>
        <taxon>Dikarya</taxon>
        <taxon>Ascomycota</taxon>
        <taxon>Pezizomycotina</taxon>
        <taxon>Eurotiomycetes</taxon>
        <taxon>Eurotiomycetidae</taxon>
        <taxon>Eurotiales</taxon>
        <taxon>Aspergillaceae</taxon>
        <taxon>Aspergillus</taxon>
        <taxon>Aspergillus subgen. Nidulantes</taxon>
    </lineage>
</organism>
<gene>
    <name evidence="1" type="ORF">BDW59DRAFT_153969</name>
</gene>